<dbReference type="InterPro" id="IPR038494">
    <property type="entry name" value="IGPD_sf"/>
</dbReference>
<keyword evidence="4" id="KW-0378">Hydrolase</keyword>
<keyword evidence="3" id="KW-0456">Lyase</keyword>
<keyword evidence="1" id="KW-0028">Amino-acid biosynthesis</keyword>
<dbReference type="PANTHER" id="PTHR23133:SF2">
    <property type="entry name" value="IMIDAZOLEGLYCEROL-PHOSPHATE DEHYDRATASE"/>
    <property type="match status" value="1"/>
</dbReference>
<keyword evidence="2" id="KW-0368">Histidine biosynthesis</keyword>
<dbReference type="EC" id="3.1.3.15" evidence="4"/>
<proteinExistence type="predicted"/>
<protein>
    <submittedName>
        <fullName evidence="4">Imidazole glycerol-phosphate dehydratase/histidinol phosphatase</fullName>
        <ecNumber evidence="4">3.1.3.15</ecNumber>
    </submittedName>
</protein>
<dbReference type="InterPro" id="IPR000807">
    <property type="entry name" value="ImidazoleglycerolP_deHydtase"/>
</dbReference>
<evidence type="ECO:0000313" key="4">
    <source>
        <dbReference type="EMBL" id="SPW55547.1"/>
    </source>
</evidence>
<reference evidence="4 5" key="1">
    <citation type="submission" date="2018-06" db="EMBL/GenBank/DDBJ databases">
        <authorList>
            <consortium name="Pathogen Informatics"/>
            <person name="Doyle S."/>
        </authorList>
    </citation>
    <scope>NUCLEOTIDE SEQUENCE [LARGE SCALE GENOMIC DNA]</scope>
    <source>
        <strain evidence="4 5">NCTC11126</strain>
    </source>
</reference>
<sequence>MDECLARCALDISGRPHLEYKAEFTYQRVGDLSTEMIEHFFRSLSYTMGVTLHLKTKGKNDHHRVGEPVQSLLVAPYARPSAWKAILCPRRKECCNERGDP</sequence>
<dbReference type="GO" id="GO:0000105">
    <property type="term" value="P:L-histidine biosynthetic process"/>
    <property type="evidence" value="ECO:0007669"/>
    <property type="project" value="UniProtKB-KW"/>
</dbReference>
<gene>
    <name evidence="4" type="primary">hisB_2</name>
    <name evidence="4" type="ORF">NCTC11126_04751</name>
</gene>
<dbReference type="SUPFAM" id="SSF54211">
    <property type="entry name" value="Ribosomal protein S5 domain 2-like"/>
    <property type="match status" value="1"/>
</dbReference>
<dbReference type="EMBL" id="UARS01000010">
    <property type="protein sequence ID" value="SPW55547.1"/>
    <property type="molecule type" value="Genomic_DNA"/>
</dbReference>
<evidence type="ECO:0000256" key="2">
    <source>
        <dbReference type="ARBA" id="ARBA00023102"/>
    </source>
</evidence>
<dbReference type="GO" id="GO:0004401">
    <property type="term" value="F:histidinol-phosphatase activity"/>
    <property type="evidence" value="ECO:0007669"/>
    <property type="project" value="UniProtKB-EC"/>
</dbReference>
<dbReference type="PANTHER" id="PTHR23133">
    <property type="entry name" value="IMIDAZOLEGLYCEROL-PHOSPHATE DEHYDRATASE HIS7"/>
    <property type="match status" value="1"/>
</dbReference>
<evidence type="ECO:0000313" key="5">
    <source>
        <dbReference type="Proteomes" id="UP000250561"/>
    </source>
</evidence>
<dbReference type="Gene3D" id="3.30.230.40">
    <property type="entry name" value="Imidazole glycerol phosphate dehydratase, domain 1"/>
    <property type="match status" value="1"/>
</dbReference>
<dbReference type="Proteomes" id="UP000250561">
    <property type="component" value="Unassembled WGS sequence"/>
</dbReference>
<evidence type="ECO:0000256" key="3">
    <source>
        <dbReference type="ARBA" id="ARBA00023239"/>
    </source>
</evidence>
<dbReference type="InterPro" id="IPR020568">
    <property type="entry name" value="Ribosomal_Su5_D2-typ_SF"/>
</dbReference>
<dbReference type="GO" id="GO:0004424">
    <property type="term" value="F:imidazoleglycerol-phosphate dehydratase activity"/>
    <property type="evidence" value="ECO:0007669"/>
    <property type="project" value="InterPro"/>
</dbReference>
<name>A0A2X1K8Y7_ECOLX</name>
<dbReference type="Pfam" id="PF00475">
    <property type="entry name" value="IGPD"/>
    <property type="match status" value="1"/>
</dbReference>
<organism evidence="4 5">
    <name type="scientific">Escherichia coli</name>
    <dbReference type="NCBI Taxonomy" id="562"/>
    <lineage>
        <taxon>Bacteria</taxon>
        <taxon>Pseudomonadati</taxon>
        <taxon>Pseudomonadota</taxon>
        <taxon>Gammaproteobacteria</taxon>
        <taxon>Enterobacterales</taxon>
        <taxon>Enterobacteriaceae</taxon>
        <taxon>Escherichia</taxon>
    </lineage>
</organism>
<dbReference type="AlphaFoldDB" id="A0A2X1K8Y7"/>
<accession>A0A2X1K8Y7</accession>
<evidence type="ECO:0000256" key="1">
    <source>
        <dbReference type="ARBA" id="ARBA00022605"/>
    </source>
</evidence>